<evidence type="ECO:0000256" key="9">
    <source>
        <dbReference type="ARBA" id="ARBA00060622"/>
    </source>
</evidence>
<dbReference type="InterPro" id="IPR020806">
    <property type="entry name" value="PKS_PP-bd"/>
</dbReference>
<dbReference type="InterPro" id="IPR016039">
    <property type="entry name" value="Thiolase-like"/>
</dbReference>
<dbReference type="InterPro" id="IPR001227">
    <property type="entry name" value="Ac_transferase_dom_sf"/>
</dbReference>
<dbReference type="Pfam" id="PF00550">
    <property type="entry name" value="PP-binding"/>
    <property type="match status" value="2"/>
</dbReference>
<feature type="active site" description="Proton donor; for dehydratase activity" evidence="12">
    <location>
        <position position="1616"/>
    </location>
</feature>
<dbReference type="SMART" id="SM00827">
    <property type="entry name" value="PKS_AT"/>
    <property type="match status" value="2"/>
</dbReference>
<feature type="domain" description="Carrier" evidence="13">
    <location>
        <begin position="2469"/>
        <end position="2544"/>
    </location>
</feature>
<dbReference type="Pfam" id="PF00109">
    <property type="entry name" value="ketoacyl-synt"/>
    <property type="match status" value="1"/>
</dbReference>
<evidence type="ECO:0000256" key="10">
    <source>
        <dbReference type="ARBA" id="ARBA00063272"/>
    </source>
</evidence>
<keyword evidence="17" id="KW-1185">Reference proteome</keyword>
<reference evidence="16 17" key="1">
    <citation type="submission" date="2019-02" db="EMBL/GenBank/DDBJ databases">
        <title>Draft genome sequence of Amycolatopsis sp. 8-3EHSu isolated from roots of Suaeda maritima.</title>
        <authorList>
            <person name="Duangmal K."/>
            <person name="Chantavorakit T."/>
        </authorList>
    </citation>
    <scope>NUCLEOTIDE SEQUENCE [LARGE SCALE GENOMIC DNA]</scope>
    <source>
        <strain evidence="16 17">8-3EHSu</strain>
    </source>
</reference>
<evidence type="ECO:0000313" key="16">
    <source>
        <dbReference type="EMBL" id="RZQ61010.1"/>
    </source>
</evidence>
<dbReference type="RefSeq" id="WP_130478223.1">
    <property type="nucleotide sequence ID" value="NZ_SFCC01000014.1"/>
</dbReference>
<dbReference type="InterPro" id="IPR049551">
    <property type="entry name" value="PKS_DH_C"/>
</dbReference>
<dbReference type="SUPFAM" id="SSF47336">
    <property type="entry name" value="ACP-like"/>
    <property type="match status" value="2"/>
</dbReference>
<dbReference type="SMART" id="SM01294">
    <property type="entry name" value="PKS_PP_betabranch"/>
    <property type="match status" value="2"/>
</dbReference>
<dbReference type="SUPFAM" id="SSF51735">
    <property type="entry name" value="NAD(P)-binding Rossmann-fold domains"/>
    <property type="match status" value="3"/>
</dbReference>
<keyword evidence="6" id="KW-0012">Acyltransferase</keyword>
<dbReference type="OrthoDB" id="9778690at2"/>
<dbReference type="SUPFAM" id="SSF52151">
    <property type="entry name" value="FabD/lysophospholipase-like"/>
    <property type="match status" value="2"/>
</dbReference>
<dbReference type="InterPro" id="IPR014043">
    <property type="entry name" value="Acyl_transferase_dom"/>
</dbReference>
<dbReference type="InterPro" id="IPR036736">
    <property type="entry name" value="ACP-like_sf"/>
</dbReference>
<dbReference type="InterPro" id="IPR018201">
    <property type="entry name" value="Ketoacyl_synth_AS"/>
</dbReference>
<feature type="domain" description="Ketosynthase family 3 (KS3)" evidence="14">
    <location>
        <begin position="556"/>
        <end position="979"/>
    </location>
</feature>
<dbReference type="GO" id="GO:0004315">
    <property type="term" value="F:3-oxoacyl-[acyl-carrier-protein] synthase activity"/>
    <property type="evidence" value="ECO:0007669"/>
    <property type="project" value="InterPro"/>
</dbReference>
<dbReference type="Pfam" id="PF21089">
    <property type="entry name" value="PKS_DH_N"/>
    <property type="match status" value="1"/>
</dbReference>
<dbReference type="InterPro" id="IPR016035">
    <property type="entry name" value="Acyl_Trfase/lysoPLipase"/>
</dbReference>
<comment type="function">
    <text evidence="8">Involved in the biosynthesis of antibiotic erythromycin via the biosynthesis of its aglycone precursor, 6-deoxyerythronolide B (6-dEB).</text>
</comment>
<proteinExistence type="predicted"/>
<evidence type="ECO:0000256" key="7">
    <source>
        <dbReference type="ARBA" id="ARBA00052442"/>
    </source>
</evidence>
<dbReference type="SUPFAM" id="SSF50129">
    <property type="entry name" value="GroES-like"/>
    <property type="match status" value="1"/>
</dbReference>
<dbReference type="Gene3D" id="3.30.70.3290">
    <property type="match status" value="2"/>
</dbReference>
<feature type="domain" description="Carrier" evidence="13">
    <location>
        <begin position="457"/>
        <end position="533"/>
    </location>
</feature>
<dbReference type="PROSITE" id="PS52004">
    <property type="entry name" value="KS3_2"/>
    <property type="match status" value="1"/>
</dbReference>
<evidence type="ECO:0000256" key="5">
    <source>
        <dbReference type="ARBA" id="ARBA00023268"/>
    </source>
</evidence>
<dbReference type="Pfam" id="PF00698">
    <property type="entry name" value="Acyl_transf_1"/>
    <property type="match status" value="2"/>
</dbReference>
<dbReference type="CDD" id="cd08956">
    <property type="entry name" value="KR_3_FAS_SDR_x"/>
    <property type="match status" value="1"/>
</dbReference>
<dbReference type="InterPro" id="IPR014031">
    <property type="entry name" value="Ketoacyl_synth_C"/>
</dbReference>
<dbReference type="Pfam" id="PF14765">
    <property type="entry name" value="PS-DH"/>
    <property type="match status" value="1"/>
</dbReference>
<dbReference type="SMART" id="SM00822">
    <property type="entry name" value="PKS_KR"/>
    <property type="match status" value="1"/>
</dbReference>
<gene>
    <name evidence="16" type="ORF">EWH70_26400</name>
</gene>
<dbReference type="InterPro" id="IPR020807">
    <property type="entry name" value="PKS_DH"/>
</dbReference>
<keyword evidence="1" id="KW-0596">Phosphopantetheine</keyword>
<evidence type="ECO:0000256" key="2">
    <source>
        <dbReference type="ARBA" id="ARBA00022553"/>
    </source>
</evidence>
<evidence type="ECO:0000313" key="17">
    <source>
        <dbReference type="Proteomes" id="UP000292003"/>
    </source>
</evidence>
<dbReference type="InterPro" id="IPR055123">
    <property type="entry name" value="SpnB-like_Rossmann"/>
</dbReference>
<dbReference type="InterPro" id="IPR020841">
    <property type="entry name" value="PKS_Beta-ketoAc_synthase_dom"/>
</dbReference>
<protein>
    <recommendedName>
        <fullName evidence="11">6-deoxyerythronolide-B synthase</fullName>
        <ecNumber evidence="11">2.3.1.94</ecNumber>
    </recommendedName>
</protein>
<dbReference type="Gene3D" id="3.90.180.10">
    <property type="entry name" value="Medium-chain alcohol dehydrogenases, catalytic domain"/>
    <property type="match status" value="1"/>
</dbReference>
<dbReference type="Pfam" id="PF13602">
    <property type="entry name" value="ADH_zinc_N_2"/>
    <property type="match status" value="1"/>
</dbReference>
<keyword evidence="4" id="KW-0677">Repeat</keyword>
<dbReference type="InterPro" id="IPR057326">
    <property type="entry name" value="KR_dom"/>
</dbReference>
<dbReference type="SMART" id="SM00829">
    <property type="entry name" value="PKS_ER"/>
    <property type="match status" value="1"/>
</dbReference>
<dbReference type="CDD" id="cd00833">
    <property type="entry name" value="PKS"/>
    <property type="match status" value="1"/>
</dbReference>
<dbReference type="InterPro" id="IPR020843">
    <property type="entry name" value="ER"/>
</dbReference>
<evidence type="ECO:0000256" key="1">
    <source>
        <dbReference type="ARBA" id="ARBA00022450"/>
    </source>
</evidence>
<sequence>MQHDSGTPPCGLSATGERALRARAGRLLGRLTTERDWRPVDIGWSLAAAGSVGATRAALTAEGQDGFLAGLRALAAGEDTSSLVTGDVHDGRVAFVFPGNGSQWQGMAVELLGSSPVFLTRMTECAEAFRPYLPWPLLDVLRGAPGLPLLDRTDVVQPALFSTMVSLTALWSAHGVTPAAVLGHSLGEIAAAVVAGALSLEDGARVVATWSQAMHTMADRAEMVSILASREEVAEWLTPYGDQLEIAVVNGPRSVVISGEPGAARRLLGELTAAGVRARSSANVPAHCAGIDRIMPRLRHALDDLRPQRPRLAFYSSVLGGLLPADVPLNGDYWCRNLRQEVHFGRATAATIVDGHDVLLEVSVHPVLTAAIQQTADAAGADTTVLGSLRRDDAGTGRVMRTLGELYVAGADLNWDTVYAGHEPRLVPLPDGDDDDGIGVTTEPSARERLARLPEADLRAAVLDLVRREVAARLGLADPVPAEARFADLGFDSAAALEVGARVGRLTGVRLPVTSLFDHPTPSELAEFVCLMVADAGRAPVAEVTVLDGTVEDPREDPVVIVGIGCRYPGDVRGPDNLWRLVADGVDAVGDLPVNRGWDIADAFDDVSRRPGTFYQREGGFLHDADLFDAGFFGISPREALAMEPQQRLLLETSWEAFEHAGIVPNTLRGSRTGVFVGAMTVDYAVGAARRPELEGYVLTGSTGSVLSGRLSYHYGFAGPSVTVDTACSSSLVALHLAVRAVRRGECDLAVAAGAGVSPTLGVFVEFSRLGSLAPDGRCKAFSSEADGFGIAEGVGVLVIERLSAARRQGHEVLAIVRGTAINSDGASNGLTAPSGPAQQRVIRSALVDSGFEPSDVDVVEAHGTGTRLGDPIEAQAIIATYGQDRERPLWLGSVKSNLGHTQAAAGITGVIKMVEAIRHGVLPKTLHAGEPTEHVDWSAGSVSLLTERMEWPATGRPRRAGVSSFGISGTNAHVVLEQAPEAPVAEVAGGVPLVLSARDDAVLRTQAANLATFLTERPDVPLGDVAAELAVTREAMVERAAVVETGRDGAVCALRAIAAGEPHPGVVPGTASGGGAVFVFPGQGTQWDGMGAELLRSSPVFAAAVAECDEALAPWTGFSVTDVLTGVPGAPDLERVDVVQPTLWAMMVSLAQVWRHHGVDPVAVVGHSQGEIAAACVAGALSLSDGAKVIALRSRLLRSVAGSGGMALVAASAEIVAERLPESVSVAALNGPLSTVVSGDAPAIKEFVGKCVSDGLRARTIPVNYASHSEQVARIRDELVAELAGIEPRAATVPFYSTVTADRIDTTELDAPYWYRNLREPVRFADVTRRLLAQGHRKFVECGTHPVLAVPVQESAEQVGVGAVVVPTLRRDHGEITGALAQAWVHGVPVDWRCDRPTHRVGLPTYPFQRTRFWVEPAAGTGDVTALGLTATRHPLLGAATELADGGVLLSGRLSVRDQPWLADHVAAGTVLFPGTGFVELAARAGREVGCPLVEELTLESPLVIDGEVRLQVRVDEEHTVAVYAVGADGKWQRHATGTLGSVSRQPDQLAAWPPEGATRVPVDELYDSLAARGHDYGPAFRGLRAAWRRGDAVFVEAALPERADGFLVHPALADAVLHGLFAGDFFDGDGTWLPFSWRGVTVAASEATQVRARLAPDGSGGVRVTVVDTAANPVLSVDSVVARPLPAMRPHPDALYTVDWAPIVPRPAADLTWTVLGPDPFGLATALGITGELTSSPDVVLLPWAGAATTDEIGADLLALLDQARSWLGAGHPAHTRLVVLTRGAVAVDGDLPSLTVAPDWGFLRAAREEHPGRFVLGDLGGDVDATALRAAVASGEPEFAIRAGAIHVPRLTRLAGVAAEDAAIVPPDGDLPWRLEVTGAGGTLADLVAVPCQEVTRELAPGEVRVELRAAGVNFRDVAIGLNMVPDQTGIGSEGAGVVVDVGSEVTDLTPGDRVMGLIDGSFGPLAIVDRRCVVRMPPGWSFARGASVPGAYLTALYALRDVAGLSAGETVLVHAAAGGVGMAAVRLARALGARVLATASEAKWDAVEVEPECLSSSRSGVFEAKFRDRTVDVVLNSLTGELVDASLRLLRPGGRFVELGKTDVRDPVRMADIHRGVRYDVVDLSRAEPDLVRRLLVELVDMFERGVLAPLPVRCWDVRRAREAFRFMSRARHVGKIVLTVPRAWDPAGTVLITGATGVVGSAVARHLVVARGARHVVLTGRRGAAAPGMADLVAELTGHGATVAVEACDVAERDEVAAVLAGIPAAHPLTAVVHAAGVLSDAVLDTMTGEQITEVLRPKVSGALVLHELTADLDLAGFVLFSSVAGVTGSAGQANYAAASTFLDALAHHRQAAGAVATSVAWGLWAERSDMTAGADLTRLARGGVLPMPTDLALRLFDTVSSACGPHIVATRVDMNGLRAQAESGTLSPLWRALVRVPAPQAAAEPGERLADRLAVLPVAERRRMMLDTVRSHTATVLGHTSAAAVHAERGFTDLGFDSLTAVELRNRLNTATGLRLPSTLVFDFPNPLALARHVLAELTGGTEEASEVDGRSPDDLADLGAIDTMSVTDLLKLASDSAP</sequence>
<dbReference type="Pfam" id="PF22953">
    <property type="entry name" value="SpnB_Rossmann"/>
    <property type="match status" value="1"/>
</dbReference>
<dbReference type="SMART" id="SM00823">
    <property type="entry name" value="PKS_PP"/>
    <property type="match status" value="2"/>
</dbReference>
<dbReference type="Gene3D" id="3.40.366.10">
    <property type="entry name" value="Malonyl-Coenzyme A Acyl Carrier Protein, domain 2"/>
    <property type="match status" value="2"/>
</dbReference>
<dbReference type="GO" id="GO:0006633">
    <property type="term" value="P:fatty acid biosynthetic process"/>
    <property type="evidence" value="ECO:0007669"/>
    <property type="project" value="InterPro"/>
</dbReference>
<feature type="region of interest" description="N-terminal hotdog fold" evidence="12">
    <location>
        <begin position="1435"/>
        <end position="1548"/>
    </location>
</feature>
<dbReference type="InterPro" id="IPR036291">
    <property type="entry name" value="NAD(P)-bd_dom_sf"/>
</dbReference>
<dbReference type="InterPro" id="IPR013968">
    <property type="entry name" value="PKS_KR"/>
</dbReference>
<dbReference type="InterPro" id="IPR049900">
    <property type="entry name" value="PKS_mFAS_DH"/>
</dbReference>
<organism evidence="16 17">
    <name type="scientific">Amycolatopsis suaedae</name>
    <dbReference type="NCBI Taxonomy" id="2510978"/>
    <lineage>
        <taxon>Bacteria</taxon>
        <taxon>Bacillati</taxon>
        <taxon>Actinomycetota</taxon>
        <taxon>Actinomycetes</taxon>
        <taxon>Pseudonocardiales</taxon>
        <taxon>Pseudonocardiaceae</taxon>
        <taxon>Amycolatopsis</taxon>
    </lineage>
</organism>
<dbReference type="SMART" id="SM00825">
    <property type="entry name" value="PKS_KS"/>
    <property type="match status" value="1"/>
</dbReference>
<evidence type="ECO:0000259" key="13">
    <source>
        <dbReference type="PROSITE" id="PS50075"/>
    </source>
</evidence>
<dbReference type="PROSITE" id="PS00012">
    <property type="entry name" value="PHOSPHOPANTETHEINE"/>
    <property type="match status" value="1"/>
</dbReference>
<feature type="region of interest" description="C-terminal hotdog fold" evidence="12">
    <location>
        <begin position="1559"/>
        <end position="1693"/>
    </location>
</feature>
<dbReference type="InterPro" id="IPR013154">
    <property type="entry name" value="ADH-like_N"/>
</dbReference>
<dbReference type="GO" id="GO:0031177">
    <property type="term" value="F:phosphopantetheine binding"/>
    <property type="evidence" value="ECO:0007669"/>
    <property type="project" value="InterPro"/>
</dbReference>
<dbReference type="PROSITE" id="PS50075">
    <property type="entry name" value="CARRIER"/>
    <property type="match status" value="2"/>
</dbReference>
<dbReference type="FunFam" id="3.40.47.10:FF:000019">
    <property type="entry name" value="Polyketide synthase type I"/>
    <property type="match status" value="1"/>
</dbReference>
<dbReference type="InterPro" id="IPR049552">
    <property type="entry name" value="PKS_DH_N"/>
</dbReference>
<dbReference type="PANTHER" id="PTHR43775:SF51">
    <property type="entry name" value="INACTIVE PHENOLPHTHIOCEROL SYNTHESIS POLYKETIDE SYNTHASE TYPE I PKS1-RELATED"/>
    <property type="match status" value="1"/>
</dbReference>
<dbReference type="Gene3D" id="3.40.50.11460">
    <property type="match status" value="1"/>
</dbReference>
<comment type="subunit">
    <text evidence="10">Homodimer. Erythronolide synthase is composed of EryAI, EryAII and EryAIII multimodular (2 modules) polypeptides each coding for a functional synthase subunit which participates in 2 of the six FAS-like elongation steps required for formation of the polyketide. Module 1, 2, 3, 4, 5, and 6 participating in biosynthesis steps 1, 2, 3, 4, 5, and 6, respectively.</text>
</comment>
<dbReference type="PROSITE" id="PS52019">
    <property type="entry name" value="PKS_MFAS_DH"/>
    <property type="match status" value="1"/>
</dbReference>
<comment type="pathway">
    <text evidence="9">Antibiotic biosynthesis; erythromycin biosynthesis.</text>
</comment>
<dbReference type="InterPro" id="IPR009081">
    <property type="entry name" value="PP-bd_ACP"/>
</dbReference>
<feature type="active site" description="Proton acceptor; for dehydratase activity" evidence="12">
    <location>
        <position position="1466"/>
    </location>
</feature>
<dbReference type="PROSITE" id="PS00606">
    <property type="entry name" value="KS3_1"/>
    <property type="match status" value="1"/>
</dbReference>
<dbReference type="InterPro" id="IPR042104">
    <property type="entry name" value="PKS_dehydratase_sf"/>
</dbReference>
<dbReference type="InterPro" id="IPR014030">
    <property type="entry name" value="Ketoacyl_synth_N"/>
</dbReference>
<dbReference type="FunFam" id="3.40.366.10:FF:000002">
    <property type="entry name" value="Probable polyketide synthase 2"/>
    <property type="match status" value="1"/>
</dbReference>
<dbReference type="Pfam" id="PF08659">
    <property type="entry name" value="KR"/>
    <property type="match status" value="1"/>
</dbReference>
<evidence type="ECO:0000256" key="3">
    <source>
        <dbReference type="ARBA" id="ARBA00022679"/>
    </source>
</evidence>
<dbReference type="GO" id="GO:0016491">
    <property type="term" value="F:oxidoreductase activity"/>
    <property type="evidence" value="ECO:0007669"/>
    <property type="project" value="InterPro"/>
</dbReference>
<comment type="catalytic activity">
    <reaction evidence="7">
        <text>6 (S)-methylmalonyl-CoA + propanoyl-CoA + 6 NADPH + 12 H(+) = 6-deoxyerythronolide B + 6 CO2 + 6 NADP(+) + 7 CoA + H2O</text>
        <dbReference type="Rhea" id="RHEA:23068"/>
        <dbReference type="ChEBI" id="CHEBI:15377"/>
        <dbReference type="ChEBI" id="CHEBI:15378"/>
        <dbReference type="ChEBI" id="CHEBI:16089"/>
        <dbReference type="ChEBI" id="CHEBI:16526"/>
        <dbReference type="ChEBI" id="CHEBI:57287"/>
        <dbReference type="ChEBI" id="CHEBI:57327"/>
        <dbReference type="ChEBI" id="CHEBI:57392"/>
        <dbReference type="ChEBI" id="CHEBI:57783"/>
        <dbReference type="ChEBI" id="CHEBI:58349"/>
        <dbReference type="EC" id="2.3.1.94"/>
    </reaction>
</comment>
<dbReference type="Gene3D" id="3.10.129.110">
    <property type="entry name" value="Polyketide synthase dehydratase"/>
    <property type="match status" value="1"/>
</dbReference>
<evidence type="ECO:0000256" key="11">
    <source>
        <dbReference type="ARBA" id="ARBA00066981"/>
    </source>
</evidence>
<dbReference type="SUPFAM" id="SSF53901">
    <property type="entry name" value="Thiolase-like"/>
    <property type="match status" value="1"/>
</dbReference>
<dbReference type="InterPro" id="IPR006162">
    <property type="entry name" value="Ppantetheine_attach_site"/>
</dbReference>
<evidence type="ECO:0000256" key="8">
    <source>
        <dbReference type="ARBA" id="ARBA00060158"/>
    </source>
</evidence>
<evidence type="ECO:0000256" key="6">
    <source>
        <dbReference type="ARBA" id="ARBA00023315"/>
    </source>
</evidence>
<dbReference type="Pfam" id="PF16197">
    <property type="entry name" value="KAsynt_C_assoc"/>
    <property type="match status" value="1"/>
</dbReference>
<dbReference type="GO" id="GO:0004312">
    <property type="term" value="F:fatty acid synthase activity"/>
    <property type="evidence" value="ECO:0007669"/>
    <property type="project" value="TreeGrafter"/>
</dbReference>
<dbReference type="SUPFAM" id="SSF55048">
    <property type="entry name" value="Probable ACP-binding domain of malonyl-CoA ACP transacylase"/>
    <property type="match status" value="2"/>
</dbReference>
<dbReference type="Proteomes" id="UP000292003">
    <property type="component" value="Unassembled WGS sequence"/>
</dbReference>
<dbReference type="Gene3D" id="3.40.47.10">
    <property type="match status" value="1"/>
</dbReference>
<dbReference type="PANTHER" id="PTHR43775">
    <property type="entry name" value="FATTY ACID SYNTHASE"/>
    <property type="match status" value="1"/>
</dbReference>
<dbReference type="FunFam" id="1.10.1200.10:FF:000007">
    <property type="entry name" value="Probable polyketide synthase pks17"/>
    <property type="match status" value="1"/>
</dbReference>
<dbReference type="InterPro" id="IPR016036">
    <property type="entry name" value="Malonyl_transacylase_ACP-bd"/>
</dbReference>
<evidence type="ECO:0000259" key="15">
    <source>
        <dbReference type="PROSITE" id="PS52019"/>
    </source>
</evidence>
<dbReference type="InterPro" id="IPR050091">
    <property type="entry name" value="PKS_NRPS_Biosynth_Enz"/>
</dbReference>
<evidence type="ECO:0000259" key="14">
    <source>
        <dbReference type="PROSITE" id="PS52004"/>
    </source>
</evidence>
<keyword evidence="3" id="KW-0808">Transferase</keyword>
<dbReference type="SMART" id="SM00826">
    <property type="entry name" value="PKS_DH"/>
    <property type="match status" value="1"/>
</dbReference>
<comment type="caution">
    <text evidence="16">The sequence shown here is derived from an EMBL/GenBank/DDBJ whole genome shotgun (WGS) entry which is preliminary data.</text>
</comment>
<name>A0A4Q7J0W6_9PSEU</name>
<dbReference type="Pfam" id="PF02801">
    <property type="entry name" value="Ketoacyl-synt_C"/>
    <property type="match status" value="1"/>
</dbReference>
<dbReference type="EMBL" id="SFCC01000014">
    <property type="protein sequence ID" value="RZQ61010.1"/>
    <property type="molecule type" value="Genomic_DNA"/>
</dbReference>
<feature type="domain" description="PKS/mFAS DH" evidence="15">
    <location>
        <begin position="1435"/>
        <end position="1693"/>
    </location>
</feature>
<dbReference type="CDD" id="cd05195">
    <property type="entry name" value="enoyl_red"/>
    <property type="match status" value="1"/>
</dbReference>
<keyword evidence="2" id="KW-0597">Phosphoprotein</keyword>
<dbReference type="InterPro" id="IPR011032">
    <property type="entry name" value="GroES-like_sf"/>
</dbReference>
<accession>A0A4Q7J0W6</accession>
<dbReference type="GO" id="GO:0047879">
    <property type="term" value="F:erythronolide synthase activity"/>
    <property type="evidence" value="ECO:0007669"/>
    <property type="project" value="UniProtKB-EC"/>
</dbReference>
<dbReference type="Gene3D" id="1.10.1200.10">
    <property type="entry name" value="ACP-like"/>
    <property type="match status" value="2"/>
</dbReference>
<dbReference type="EC" id="2.3.1.94" evidence="11"/>
<dbReference type="Gene3D" id="3.40.50.720">
    <property type="entry name" value="NAD(P)-binding Rossmann-like Domain"/>
    <property type="match status" value="1"/>
</dbReference>
<keyword evidence="5" id="KW-0511">Multifunctional enzyme</keyword>
<dbReference type="Pfam" id="PF08240">
    <property type="entry name" value="ADH_N"/>
    <property type="match status" value="1"/>
</dbReference>
<evidence type="ECO:0000256" key="4">
    <source>
        <dbReference type="ARBA" id="ARBA00022737"/>
    </source>
</evidence>
<dbReference type="InterPro" id="IPR032821">
    <property type="entry name" value="PKS_assoc"/>
</dbReference>
<evidence type="ECO:0000256" key="12">
    <source>
        <dbReference type="PROSITE-ProRule" id="PRU01363"/>
    </source>
</evidence>